<accession>A0A1G6YWT3</accession>
<evidence type="ECO:0008006" key="3">
    <source>
        <dbReference type="Google" id="ProtNLM"/>
    </source>
</evidence>
<dbReference type="Proteomes" id="UP000199245">
    <property type="component" value="Unassembled WGS sequence"/>
</dbReference>
<reference evidence="1 2" key="1">
    <citation type="submission" date="2016-10" db="EMBL/GenBank/DDBJ databases">
        <authorList>
            <person name="de Groot N.N."/>
        </authorList>
    </citation>
    <scope>NUCLEOTIDE SEQUENCE [LARGE SCALE GENOMIC DNA]</scope>
    <source>
        <strain evidence="1 2">R5</strain>
    </source>
</reference>
<sequence>MTELAIISPVMGPRQKPLKDYYSRKEAAAYLTERGYKIAPQTLANWAAHENAGKGPAFERCGWSSVRYSRVDLDEWAAGRTRRIA</sequence>
<dbReference type="EMBL" id="FMZW01000017">
    <property type="protein sequence ID" value="SDD94790.1"/>
    <property type="molecule type" value="Genomic_DNA"/>
</dbReference>
<organism evidence="1 2">
    <name type="scientific">Bradyrhizobium brasilense</name>
    <dbReference type="NCBI Taxonomy" id="1419277"/>
    <lineage>
        <taxon>Bacteria</taxon>
        <taxon>Pseudomonadati</taxon>
        <taxon>Pseudomonadota</taxon>
        <taxon>Alphaproteobacteria</taxon>
        <taxon>Hyphomicrobiales</taxon>
        <taxon>Nitrobacteraceae</taxon>
        <taxon>Bradyrhizobium</taxon>
    </lineage>
</organism>
<protein>
    <recommendedName>
        <fullName evidence="3">DNA-binding protein</fullName>
    </recommendedName>
</protein>
<evidence type="ECO:0000313" key="1">
    <source>
        <dbReference type="EMBL" id="SDD94790.1"/>
    </source>
</evidence>
<dbReference type="AlphaFoldDB" id="A0A1G6YWT3"/>
<gene>
    <name evidence="1" type="ORF">SAMN05216337_1017125</name>
</gene>
<name>A0A1G6YWT3_9BRAD</name>
<dbReference type="RefSeq" id="WP_092084045.1">
    <property type="nucleotide sequence ID" value="NZ_FMZW01000017.1"/>
</dbReference>
<proteinExistence type="predicted"/>
<evidence type="ECO:0000313" key="2">
    <source>
        <dbReference type="Proteomes" id="UP000199245"/>
    </source>
</evidence>